<proteinExistence type="predicted"/>
<dbReference type="EMBL" id="JAIWYP010000110">
    <property type="protein sequence ID" value="KAH3689578.1"/>
    <property type="molecule type" value="Genomic_DNA"/>
</dbReference>
<gene>
    <name evidence="1" type="ORF">DPMN_194373</name>
</gene>
<keyword evidence="2" id="KW-1185">Reference proteome</keyword>
<sequence length="64" mass="7206">MTKEMQTHWTLSTTLTSERNSAMQNYTDQTYATSAQHKESTEVCINGDASDLEKMQTQITTCSP</sequence>
<organism evidence="1 2">
    <name type="scientific">Dreissena polymorpha</name>
    <name type="common">Zebra mussel</name>
    <name type="synonym">Mytilus polymorpha</name>
    <dbReference type="NCBI Taxonomy" id="45954"/>
    <lineage>
        <taxon>Eukaryota</taxon>
        <taxon>Metazoa</taxon>
        <taxon>Spiralia</taxon>
        <taxon>Lophotrochozoa</taxon>
        <taxon>Mollusca</taxon>
        <taxon>Bivalvia</taxon>
        <taxon>Autobranchia</taxon>
        <taxon>Heteroconchia</taxon>
        <taxon>Euheterodonta</taxon>
        <taxon>Imparidentia</taxon>
        <taxon>Neoheterodontei</taxon>
        <taxon>Myida</taxon>
        <taxon>Dreissenoidea</taxon>
        <taxon>Dreissenidae</taxon>
        <taxon>Dreissena</taxon>
    </lineage>
</organism>
<dbReference type="Proteomes" id="UP000828390">
    <property type="component" value="Unassembled WGS sequence"/>
</dbReference>
<protein>
    <submittedName>
        <fullName evidence="1">Uncharacterized protein</fullName>
    </submittedName>
</protein>
<evidence type="ECO:0000313" key="1">
    <source>
        <dbReference type="EMBL" id="KAH3689578.1"/>
    </source>
</evidence>
<comment type="caution">
    <text evidence="1">The sequence shown here is derived from an EMBL/GenBank/DDBJ whole genome shotgun (WGS) entry which is preliminary data.</text>
</comment>
<accession>A0A9D3XYC8</accession>
<reference evidence="1" key="1">
    <citation type="journal article" date="2019" name="bioRxiv">
        <title>The Genome of the Zebra Mussel, Dreissena polymorpha: A Resource for Invasive Species Research.</title>
        <authorList>
            <person name="McCartney M.A."/>
            <person name="Auch B."/>
            <person name="Kono T."/>
            <person name="Mallez S."/>
            <person name="Zhang Y."/>
            <person name="Obille A."/>
            <person name="Becker A."/>
            <person name="Abrahante J.E."/>
            <person name="Garbe J."/>
            <person name="Badalamenti J.P."/>
            <person name="Herman A."/>
            <person name="Mangelson H."/>
            <person name="Liachko I."/>
            <person name="Sullivan S."/>
            <person name="Sone E.D."/>
            <person name="Koren S."/>
            <person name="Silverstein K.A.T."/>
            <person name="Beckman K.B."/>
            <person name="Gohl D.M."/>
        </authorList>
    </citation>
    <scope>NUCLEOTIDE SEQUENCE</scope>
    <source>
        <strain evidence="1">Duluth1</strain>
        <tissue evidence="1">Whole animal</tissue>
    </source>
</reference>
<reference evidence="1" key="2">
    <citation type="submission" date="2020-11" db="EMBL/GenBank/DDBJ databases">
        <authorList>
            <person name="McCartney M.A."/>
            <person name="Auch B."/>
            <person name="Kono T."/>
            <person name="Mallez S."/>
            <person name="Becker A."/>
            <person name="Gohl D.M."/>
            <person name="Silverstein K.A.T."/>
            <person name="Koren S."/>
            <person name="Bechman K.B."/>
            <person name="Herman A."/>
            <person name="Abrahante J.E."/>
            <person name="Garbe J."/>
        </authorList>
    </citation>
    <scope>NUCLEOTIDE SEQUENCE</scope>
    <source>
        <strain evidence="1">Duluth1</strain>
        <tissue evidence="1">Whole animal</tissue>
    </source>
</reference>
<evidence type="ECO:0000313" key="2">
    <source>
        <dbReference type="Proteomes" id="UP000828390"/>
    </source>
</evidence>
<name>A0A9D3XYC8_DREPO</name>
<dbReference type="AlphaFoldDB" id="A0A9D3XYC8"/>